<protein>
    <submittedName>
        <fullName evidence="2">Argininosuccinate synthase</fullName>
    </submittedName>
</protein>
<dbReference type="InterPro" id="IPR003779">
    <property type="entry name" value="CMD-like"/>
</dbReference>
<accession>A0AAJ5C002</accession>
<dbReference type="KEGG" id="smiz:4412673_01474"/>
<dbReference type="RefSeq" id="WP_093095376.1">
    <property type="nucleotide sequence ID" value="NZ_CP158798.1"/>
</dbReference>
<evidence type="ECO:0000259" key="1">
    <source>
        <dbReference type="Pfam" id="PF02627"/>
    </source>
</evidence>
<evidence type="ECO:0000313" key="2">
    <source>
        <dbReference type="EMBL" id="SNV48043.1"/>
    </source>
</evidence>
<feature type="domain" description="Carboxymuconolactone decarboxylase-like" evidence="1">
    <location>
        <begin position="35"/>
        <end position="91"/>
    </location>
</feature>
<dbReference type="InterPro" id="IPR004675">
    <property type="entry name" value="AhpD_core"/>
</dbReference>
<evidence type="ECO:0000313" key="3">
    <source>
        <dbReference type="Proteomes" id="UP000215355"/>
    </source>
</evidence>
<dbReference type="Gene3D" id="1.20.1290.10">
    <property type="entry name" value="AhpD-like"/>
    <property type="match status" value="1"/>
</dbReference>
<organism evidence="2 3">
    <name type="scientific">Sphingobacterium mizutaii</name>
    <dbReference type="NCBI Taxonomy" id="1010"/>
    <lineage>
        <taxon>Bacteria</taxon>
        <taxon>Pseudomonadati</taxon>
        <taxon>Bacteroidota</taxon>
        <taxon>Sphingobacteriia</taxon>
        <taxon>Sphingobacteriales</taxon>
        <taxon>Sphingobacteriaceae</taxon>
        <taxon>Sphingobacterium</taxon>
    </lineage>
</organism>
<dbReference type="Pfam" id="PF02627">
    <property type="entry name" value="CMD"/>
    <property type="match status" value="1"/>
</dbReference>
<name>A0AAJ5C002_9SPHI</name>
<proteinExistence type="predicted"/>
<dbReference type="GO" id="GO:0051920">
    <property type="term" value="F:peroxiredoxin activity"/>
    <property type="evidence" value="ECO:0007669"/>
    <property type="project" value="InterPro"/>
</dbReference>
<dbReference type="NCBIfam" id="TIGR00778">
    <property type="entry name" value="ahpD_dom"/>
    <property type="match status" value="1"/>
</dbReference>
<dbReference type="SUPFAM" id="SSF69118">
    <property type="entry name" value="AhpD-like"/>
    <property type="match status" value="1"/>
</dbReference>
<dbReference type="InterPro" id="IPR029032">
    <property type="entry name" value="AhpD-like"/>
</dbReference>
<dbReference type="AlphaFoldDB" id="A0AAJ5C002"/>
<dbReference type="EMBL" id="LT906468">
    <property type="protein sequence ID" value="SNV48043.1"/>
    <property type="molecule type" value="Genomic_DNA"/>
</dbReference>
<gene>
    <name evidence="2" type="ORF">SAMEA4412673_01474</name>
</gene>
<dbReference type="PANTHER" id="PTHR34846">
    <property type="entry name" value="4-CARBOXYMUCONOLACTONE DECARBOXYLASE FAMILY PROTEIN (AFU_ORTHOLOGUE AFUA_6G11590)"/>
    <property type="match status" value="1"/>
</dbReference>
<sequence>MKQRYNLPDTDSEGFSELLKLESFMDKIEWLIPYRYLIKVRASLLNKCAYCLNMHSKEALEKGVSSEKLNTLKDWKHSVIFDELEKTILEFTDHFTLVSQHEFDEELFQKGRKYFDNKQIAQLVMAIGMINLWNRVVISSGIE</sequence>
<dbReference type="Proteomes" id="UP000215355">
    <property type="component" value="Chromosome 1"/>
</dbReference>
<dbReference type="PANTHER" id="PTHR34846:SF10">
    <property type="entry name" value="CYTOPLASMIC PROTEIN"/>
    <property type="match status" value="1"/>
</dbReference>
<reference evidence="2 3" key="1">
    <citation type="submission" date="2017-06" db="EMBL/GenBank/DDBJ databases">
        <authorList>
            <consortium name="Pathogen Informatics"/>
        </authorList>
    </citation>
    <scope>NUCLEOTIDE SEQUENCE [LARGE SCALE GENOMIC DNA]</scope>
    <source>
        <strain evidence="2 3">NCTC12149</strain>
    </source>
</reference>